<proteinExistence type="predicted"/>
<evidence type="ECO:0000256" key="1">
    <source>
        <dbReference type="SAM" id="MobiDB-lite"/>
    </source>
</evidence>
<evidence type="ECO:0000313" key="2">
    <source>
        <dbReference type="EMBL" id="GFS16338.1"/>
    </source>
</evidence>
<sequence length="97" mass="10692">MVPSSNPCGAHAGECGLSSVAPHTEDNRQDNANEHGHTHDGRAADLETQKPSMIRVKATRLYQVLSVSPLQRYGRKCPMTRMLLESMCPPSHETNDH</sequence>
<reference evidence="2 3" key="1">
    <citation type="journal article" date="2021" name="Elife">
        <title>Chloroplast acquisition without the gene transfer in kleptoplastic sea slugs, Plakobranchus ocellatus.</title>
        <authorList>
            <person name="Maeda T."/>
            <person name="Takahashi S."/>
            <person name="Yoshida T."/>
            <person name="Shimamura S."/>
            <person name="Takaki Y."/>
            <person name="Nagai Y."/>
            <person name="Toyoda A."/>
            <person name="Suzuki Y."/>
            <person name="Arimoto A."/>
            <person name="Ishii H."/>
            <person name="Satoh N."/>
            <person name="Nishiyama T."/>
            <person name="Hasebe M."/>
            <person name="Maruyama T."/>
            <person name="Minagawa J."/>
            <person name="Obokata J."/>
            <person name="Shigenobu S."/>
        </authorList>
    </citation>
    <scope>NUCLEOTIDE SEQUENCE [LARGE SCALE GENOMIC DNA]</scope>
</reference>
<feature type="region of interest" description="Disordered" evidence="1">
    <location>
        <begin position="1"/>
        <end position="51"/>
    </location>
</feature>
<organism evidence="2 3">
    <name type="scientific">Elysia marginata</name>
    <dbReference type="NCBI Taxonomy" id="1093978"/>
    <lineage>
        <taxon>Eukaryota</taxon>
        <taxon>Metazoa</taxon>
        <taxon>Spiralia</taxon>
        <taxon>Lophotrochozoa</taxon>
        <taxon>Mollusca</taxon>
        <taxon>Gastropoda</taxon>
        <taxon>Heterobranchia</taxon>
        <taxon>Euthyneura</taxon>
        <taxon>Panpulmonata</taxon>
        <taxon>Sacoglossa</taxon>
        <taxon>Placobranchoidea</taxon>
        <taxon>Plakobranchidae</taxon>
        <taxon>Elysia</taxon>
    </lineage>
</organism>
<gene>
    <name evidence="2" type="ORF">ElyMa_001470600</name>
</gene>
<comment type="caution">
    <text evidence="2">The sequence shown here is derived from an EMBL/GenBank/DDBJ whole genome shotgun (WGS) entry which is preliminary data.</text>
</comment>
<accession>A0AAV4J0M0</accession>
<evidence type="ECO:0000313" key="3">
    <source>
        <dbReference type="Proteomes" id="UP000762676"/>
    </source>
</evidence>
<keyword evidence="3" id="KW-1185">Reference proteome</keyword>
<dbReference type="Proteomes" id="UP000762676">
    <property type="component" value="Unassembled WGS sequence"/>
</dbReference>
<protein>
    <submittedName>
        <fullName evidence="2">Uncharacterized protein</fullName>
    </submittedName>
</protein>
<name>A0AAV4J0M0_9GAST</name>
<feature type="compositionally biased region" description="Basic and acidic residues" evidence="1">
    <location>
        <begin position="23"/>
        <end position="48"/>
    </location>
</feature>
<dbReference type="EMBL" id="BMAT01002891">
    <property type="protein sequence ID" value="GFS16338.1"/>
    <property type="molecule type" value="Genomic_DNA"/>
</dbReference>
<dbReference type="AlphaFoldDB" id="A0AAV4J0M0"/>